<dbReference type="GO" id="GO:0046872">
    <property type="term" value="F:metal ion binding"/>
    <property type="evidence" value="ECO:0007669"/>
    <property type="project" value="UniProtKB-KW"/>
</dbReference>
<keyword evidence="2" id="KW-0479">Metal-binding</keyword>
<dbReference type="GO" id="GO:0051536">
    <property type="term" value="F:iron-sulfur cluster binding"/>
    <property type="evidence" value="ECO:0007669"/>
    <property type="project" value="UniProtKB-KW"/>
</dbReference>
<dbReference type="Proteomes" id="UP000177579">
    <property type="component" value="Unassembled WGS sequence"/>
</dbReference>
<dbReference type="EMBL" id="MFGO01000018">
    <property type="protein sequence ID" value="OGF40946.1"/>
    <property type="molecule type" value="Genomic_DNA"/>
</dbReference>
<dbReference type="PROSITE" id="PS51918">
    <property type="entry name" value="RADICAL_SAM"/>
    <property type="match status" value="1"/>
</dbReference>
<sequence>MERVDIKLGFYCNNLCKFCVQGRKRDFLPAKDKQEVIDSLREAYDKGKREVVFTGGEPSLHPNFLELVKLARGIGFEQIQIQSNGRMFAYLNFCIKAIKAGASQFSPALHGSTSEIHDFLVGAEGGFNQTIKGIRNLKKLDQYVLTNTVITSKNYKDLPNLAELLVDLDVDQFQFSFVHILGTADQNKDWIVPRKTEIMPYVKDGLDIGMRAGKRVTTEAIPYCFMHGYENNVVESVMPETRIYDAGFVVEDYKDYRVNSGKGKIKRKECRKCKYFDICEGPWIEYPNIYGWDEFKPID</sequence>
<keyword evidence="3" id="KW-0408">Iron</keyword>
<evidence type="ECO:0000256" key="2">
    <source>
        <dbReference type="ARBA" id="ARBA00022723"/>
    </source>
</evidence>
<feature type="domain" description="Radical SAM core" evidence="5">
    <location>
        <begin position="1"/>
        <end position="211"/>
    </location>
</feature>
<evidence type="ECO:0000259" key="5">
    <source>
        <dbReference type="PROSITE" id="PS51918"/>
    </source>
</evidence>
<evidence type="ECO:0000256" key="1">
    <source>
        <dbReference type="ARBA" id="ARBA00022691"/>
    </source>
</evidence>
<comment type="caution">
    <text evidence="6">The sequence shown here is derived from an EMBL/GenBank/DDBJ whole genome shotgun (WGS) entry which is preliminary data.</text>
</comment>
<dbReference type="SFLD" id="SFLDG01067">
    <property type="entry name" value="SPASM/twitch_domain_containing"/>
    <property type="match status" value="1"/>
</dbReference>
<dbReference type="SUPFAM" id="SSF102114">
    <property type="entry name" value="Radical SAM enzymes"/>
    <property type="match status" value="1"/>
</dbReference>
<protein>
    <recommendedName>
        <fullName evidence="5">Radical SAM core domain-containing protein</fullName>
    </recommendedName>
</protein>
<dbReference type="InterPro" id="IPR050377">
    <property type="entry name" value="Radical_SAM_PqqE_MftC-like"/>
</dbReference>
<accession>A0A1F5TPX7</accession>
<evidence type="ECO:0000313" key="7">
    <source>
        <dbReference type="Proteomes" id="UP000177579"/>
    </source>
</evidence>
<dbReference type="PANTHER" id="PTHR11228">
    <property type="entry name" value="RADICAL SAM DOMAIN PROTEIN"/>
    <property type="match status" value="1"/>
</dbReference>
<dbReference type="PANTHER" id="PTHR11228:SF7">
    <property type="entry name" value="PQQA PEPTIDE CYCLASE"/>
    <property type="match status" value="1"/>
</dbReference>
<evidence type="ECO:0000256" key="4">
    <source>
        <dbReference type="ARBA" id="ARBA00023014"/>
    </source>
</evidence>
<evidence type="ECO:0000256" key="3">
    <source>
        <dbReference type="ARBA" id="ARBA00023004"/>
    </source>
</evidence>
<reference evidence="6 7" key="1">
    <citation type="journal article" date="2016" name="Nat. Commun.">
        <title>Thousands of microbial genomes shed light on interconnected biogeochemical processes in an aquifer system.</title>
        <authorList>
            <person name="Anantharaman K."/>
            <person name="Brown C.T."/>
            <person name="Hug L.A."/>
            <person name="Sharon I."/>
            <person name="Castelle C.J."/>
            <person name="Probst A.J."/>
            <person name="Thomas B.C."/>
            <person name="Singh A."/>
            <person name="Wilkins M.J."/>
            <person name="Karaoz U."/>
            <person name="Brodie E.L."/>
            <person name="Williams K.H."/>
            <person name="Hubbard S.S."/>
            <person name="Banfield J.F."/>
        </authorList>
    </citation>
    <scope>NUCLEOTIDE SEQUENCE [LARGE SCALE GENOMIC DNA]</scope>
</reference>
<evidence type="ECO:0000313" key="6">
    <source>
        <dbReference type="EMBL" id="OGF40946.1"/>
    </source>
</evidence>
<keyword evidence="1" id="KW-0949">S-adenosyl-L-methionine</keyword>
<dbReference type="InterPro" id="IPR007197">
    <property type="entry name" value="rSAM"/>
</dbReference>
<dbReference type="InterPro" id="IPR013785">
    <property type="entry name" value="Aldolase_TIM"/>
</dbReference>
<proteinExistence type="predicted"/>
<dbReference type="GO" id="GO:0003824">
    <property type="term" value="F:catalytic activity"/>
    <property type="evidence" value="ECO:0007669"/>
    <property type="project" value="InterPro"/>
</dbReference>
<name>A0A1F5TPX7_9BACT</name>
<dbReference type="InterPro" id="IPR058240">
    <property type="entry name" value="rSAM_sf"/>
</dbReference>
<dbReference type="SFLD" id="SFLDS00029">
    <property type="entry name" value="Radical_SAM"/>
    <property type="match status" value="1"/>
</dbReference>
<keyword evidence="4" id="KW-0411">Iron-sulfur</keyword>
<dbReference type="Gene3D" id="3.20.20.70">
    <property type="entry name" value="Aldolase class I"/>
    <property type="match status" value="1"/>
</dbReference>
<gene>
    <name evidence="6" type="ORF">A2531_04255</name>
</gene>
<organism evidence="6 7">
    <name type="scientific">Candidatus Falkowbacteria bacterium RIFOXYD2_FULL_34_120</name>
    <dbReference type="NCBI Taxonomy" id="1798007"/>
    <lineage>
        <taxon>Bacteria</taxon>
        <taxon>Candidatus Falkowiibacteriota</taxon>
    </lineage>
</organism>
<dbReference type="Pfam" id="PF04055">
    <property type="entry name" value="Radical_SAM"/>
    <property type="match status" value="1"/>
</dbReference>
<dbReference type="AlphaFoldDB" id="A0A1F5TPX7"/>
<dbReference type="CDD" id="cd01335">
    <property type="entry name" value="Radical_SAM"/>
    <property type="match status" value="1"/>
</dbReference>